<dbReference type="Pfam" id="PF06283">
    <property type="entry name" value="ThuA"/>
    <property type="match status" value="1"/>
</dbReference>
<keyword evidence="1" id="KW-0732">Signal</keyword>
<organism evidence="3 4">
    <name type="scientific">Rubritalea profundi</name>
    <dbReference type="NCBI Taxonomy" id="1658618"/>
    <lineage>
        <taxon>Bacteria</taxon>
        <taxon>Pseudomonadati</taxon>
        <taxon>Verrucomicrobiota</taxon>
        <taxon>Verrucomicrobiia</taxon>
        <taxon>Verrucomicrobiales</taxon>
        <taxon>Rubritaleaceae</taxon>
        <taxon>Rubritalea</taxon>
    </lineage>
</organism>
<dbReference type="Proteomes" id="UP000239907">
    <property type="component" value="Unassembled WGS sequence"/>
</dbReference>
<dbReference type="EMBL" id="MQWA01000001">
    <property type="protein sequence ID" value="PQJ29994.1"/>
    <property type="molecule type" value="Genomic_DNA"/>
</dbReference>
<sequence>MIKKTTLFSCLAFGASALVSNAEAKSATNDSKSDKINVLYVTHEPGKYHKYTPQREIFQEIAKKNNWNLKVISGSHAEVETKLATEPNFGNGSDVIVYNICMAGSKKLNAPHNIIQQTKEKGIPALLVHCSLHSFWVTYKENGKDAVHAEGANPKAKTKAKLLAEWKTAHPGVAFPAWPNMTGIASTRHGPKQPIVATPIDGSHPIFKGVDTGYTTPNAELYNNFITGADSKNTKILLEGKQGKSQAAILWEHPVGKSKAISFSLGHGLEEWKQPEFQTILANSVKYLATSK</sequence>
<dbReference type="InterPro" id="IPR029010">
    <property type="entry name" value="ThuA-like"/>
</dbReference>
<accession>A0A2S7U6J0</accession>
<dbReference type="AlphaFoldDB" id="A0A2S7U6J0"/>
<dbReference type="OrthoDB" id="7171409at2"/>
<protein>
    <recommendedName>
        <fullName evidence="2">ThuA-like domain-containing protein</fullName>
    </recommendedName>
</protein>
<dbReference type="InterPro" id="IPR029062">
    <property type="entry name" value="Class_I_gatase-like"/>
</dbReference>
<evidence type="ECO:0000313" key="4">
    <source>
        <dbReference type="Proteomes" id="UP000239907"/>
    </source>
</evidence>
<evidence type="ECO:0000259" key="2">
    <source>
        <dbReference type="Pfam" id="PF06283"/>
    </source>
</evidence>
<gene>
    <name evidence="3" type="ORF">BSZ32_16905</name>
</gene>
<dbReference type="Gene3D" id="3.40.50.880">
    <property type="match status" value="1"/>
</dbReference>
<keyword evidence="4" id="KW-1185">Reference proteome</keyword>
<reference evidence="3 4" key="1">
    <citation type="submission" date="2016-12" db="EMBL/GenBank/DDBJ databases">
        <title>Study of bacterial adaptation to deep sea.</title>
        <authorList>
            <person name="Song J."/>
            <person name="Yoshizawa S."/>
            <person name="Kogure K."/>
        </authorList>
    </citation>
    <scope>NUCLEOTIDE SEQUENCE [LARGE SCALE GENOMIC DNA]</scope>
    <source>
        <strain evidence="3 4">SAORIC-165</strain>
    </source>
</reference>
<feature type="chain" id="PRO_5015559492" description="ThuA-like domain-containing protein" evidence="1">
    <location>
        <begin position="25"/>
        <end position="292"/>
    </location>
</feature>
<evidence type="ECO:0000313" key="3">
    <source>
        <dbReference type="EMBL" id="PQJ29994.1"/>
    </source>
</evidence>
<comment type="caution">
    <text evidence="3">The sequence shown here is derived from an EMBL/GenBank/DDBJ whole genome shotgun (WGS) entry which is preliminary data.</text>
</comment>
<feature type="domain" description="ThuA-like" evidence="2">
    <location>
        <begin position="177"/>
        <end position="287"/>
    </location>
</feature>
<dbReference type="RefSeq" id="WP_105044509.1">
    <property type="nucleotide sequence ID" value="NZ_MQWA01000001.1"/>
</dbReference>
<dbReference type="SUPFAM" id="SSF52317">
    <property type="entry name" value="Class I glutamine amidotransferase-like"/>
    <property type="match status" value="1"/>
</dbReference>
<proteinExistence type="predicted"/>
<evidence type="ECO:0000256" key="1">
    <source>
        <dbReference type="SAM" id="SignalP"/>
    </source>
</evidence>
<feature type="signal peptide" evidence="1">
    <location>
        <begin position="1"/>
        <end position="24"/>
    </location>
</feature>
<name>A0A2S7U6J0_9BACT</name>